<protein>
    <submittedName>
        <fullName evidence="5">Response regulator transcription factor</fullName>
    </submittedName>
</protein>
<dbReference type="GO" id="GO:0006355">
    <property type="term" value="P:regulation of DNA-templated transcription"/>
    <property type="evidence" value="ECO:0007669"/>
    <property type="project" value="InterPro"/>
</dbReference>
<evidence type="ECO:0000313" key="6">
    <source>
        <dbReference type="Proteomes" id="UP000308760"/>
    </source>
</evidence>
<dbReference type="SUPFAM" id="SSF55874">
    <property type="entry name" value="ATPase domain of HSP90 chaperone/DNA topoisomerase II/histidine kinase"/>
    <property type="match status" value="1"/>
</dbReference>
<accession>A0A4S8QQR4</accession>
<keyword evidence="2" id="KW-0238">DNA-binding</keyword>
<evidence type="ECO:0000259" key="4">
    <source>
        <dbReference type="PROSITE" id="PS50043"/>
    </source>
</evidence>
<dbReference type="PRINTS" id="PR00038">
    <property type="entry name" value="HTHLUXR"/>
</dbReference>
<dbReference type="PROSITE" id="PS00622">
    <property type="entry name" value="HTH_LUXR_1"/>
    <property type="match status" value="1"/>
</dbReference>
<proteinExistence type="predicted"/>
<evidence type="ECO:0000256" key="3">
    <source>
        <dbReference type="ARBA" id="ARBA00023163"/>
    </source>
</evidence>
<dbReference type="RefSeq" id="WP_136533095.1">
    <property type="nucleotide sequence ID" value="NZ_STGY01000008.1"/>
</dbReference>
<reference evidence="6" key="1">
    <citation type="submission" date="2019-04" db="EMBL/GenBank/DDBJ databases">
        <title>Nocardioides xinjiangensis sp. nov.</title>
        <authorList>
            <person name="Liu S."/>
        </authorList>
    </citation>
    <scope>NUCLEOTIDE SEQUENCE [LARGE SCALE GENOMIC DNA]</scope>
    <source>
        <strain evidence="6">18</strain>
    </source>
</reference>
<dbReference type="PANTHER" id="PTHR44688:SF16">
    <property type="entry name" value="DNA-BINDING TRANSCRIPTIONAL ACTIVATOR DEVR_DOSR"/>
    <property type="match status" value="1"/>
</dbReference>
<sequence>MASIATAQTTPTIDTRWALNAARAMVETPLCDWFSTLARSLSDLIEHRAAAYLTGYCPALPLKLAGDPSIAEAVTSVEIAALAGLPTPGRPWHGRAVMGGRERQILAVDAAAPGADGTLLVLIDVAETPPGEEILAMVQEISDLGNANLYLRTQIEPQPSAVVQSQVTASERGRVVDELTDSHTAALTGLLRTLRSNSLDDATARRTAVDLAVTALLDLRNYAERDHAVSEQSADAAFAEAADDLRTLLRHGPVRLDLRPPESNRPIPTDTANFARFAVRSTVLSMLRQEALQRLHVGWQVREDALVVAVRDDGPGTLTTDALAVHRIEQRLRGIGGELVIDAVPGWGTTATVSLPLEPTATVERHPLADLNPRELEVMDHLSRGSRNRAIAEDLHISESTVKFHVAAILRKLGAANRGEAAAMAREA</sequence>
<dbReference type="OrthoDB" id="3171430at2"/>
<dbReference type="PANTHER" id="PTHR44688">
    <property type="entry name" value="DNA-BINDING TRANSCRIPTIONAL ACTIVATOR DEVR_DOSR"/>
    <property type="match status" value="1"/>
</dbReference>
<dbReference type="Gene3D" id="1.10.10.10">
    <property type="entry name" value="Winged helix-like DNA-binding domain superfamily/Winged helix DNA-binding domain"/>
    <property type="match status" value="1"/>
</dbReference>
<feature type="domain" description="HTH luxR-type" evidence="4">
    <location>
        <begin position="364"/>
        <end position="428"/>
    </location>
</feature>
<dbReference type="GO" id="GO:0003677">
    <property type="term" value="F:DNA binding"/>
    <property type="evidence" value="ECO:0007669"/>
    <property type="project" value="UniProtKB-KW"/>
</dbReference>
<dbReference type="Proteomes" id="UP000308760">
    <property type="component" value="Unassembled WGS sequence"/>
</dbReference>
<dbReference type="SMART" id="SM00421">
    <property type="entry name" value="HTH_LUXR"/>
    <property type="match status" value="1"/>
</dbReference>
<keyword evidence="1" id="KW-0805">Transcription regulation</keyword>
<evidence type="ECO:0000256" key="2">
    <source>
        <dbReference type="ARBA" id="ARBA00023125"/>
    </source>
</evidence>
<name>A0A4S8QQR4_9ACTN</name>
<gene>
    <name evidence="5" type="ORF">FAB82_03150</name>
</gene>
<keyword evidence="3" id="KW-0804">Transcription</keyword>
<evidence type="ECO:0000313" key="5">
    <source>
        <dbReference type="EMBL" id="THV43064.1"/>
    </source>
</evidence>
<dbReference type="InterPro" id="IPR000792">
    <property type="entry name" value="Tscrpt_reg_LuxR_C"/>
</dbReference>
<keyword evidence="6" id="KW-1185">Reference proteome</keyword>
<dbReference type="CDD" id="cd06170">
    <property type="entry name" value="LuxR_C_like"/>
    <property type="match status" value="1"/>
</dbReference>
<dbReference type="AlphaFoldDB" id="A0A4S8QQR4"/>
<dbReference type="Gene3D" id="3.30.565.10">
    <property type="entry name" value="Histidine kinase-like ATPase, C-terminal domain"/>
    <property type="match status" value="1"/>
</dbReference>
<dbReference type="SUPFAM" id="SSF46894">
    <property type="entry name" value="C-terminal effector domain of the bipartite response regulators"/>
    <property type="match status" value="1"/>
</dbReference>
<dbReference type="Pfam" id="PF00196">
    <property type="entry name" value="GerE"/>
    <property type="match status" value="1"/>
</dbReference>
<reference evidence="5 6" key="2">
    <citation type="submission" date="2019-05" db="EMBL/GenBank/DDBJ databases">
        <title>Glycomyces buryatensis sp. nov.</title>
        <authorList>
            <person name="Nikitina E."/>
        </authorList>
    </citation>
    <scope>NUCLEOTIDE SEQUENCE [LARGE SCALE GENOMIC DNA]</scope>
    <source>
        <strain evidence="5 6">18</strain>
    </source>
</reference>
<evidence type="ECO:0000256" key="1">
    <source>
        <dbReference type="ARBA" id="ARBA00023015"/>
    </source>
</evidence>
<comment type="caution">
    <text evidence="5">The sequence shown here is derived from an EMBL/GenBank/DDBJ whole genome shotgun (WGS) entry which is preliminary data.</text>
</comment>
<dbReference type="EMBL" id="STGY01000008">
    <property type="protein sequence ID" value="THV43064.1"/>
    <property type="molecule type" value="Genomic_DNA"/>
</dbReference>
<organism evidence="5 6">
    <name type="scientific">Glycomyces buryatensis</name>
    <dbReference type="NCBI Taxonomy" id="2570927"/>
    <lineage>
        <taxon>Bacteria</taxon>
        <taxon>Bacillati</taxon>
        <taxon>Actinomycetota</taxon>
        <taxon>Actinomycetes</taxon>
        <taxon>Glycomycetales</taxon>
        <taxon>Glycomycetaceae</taxon>
        <taxon>Glycomyces</taxon>
    </lineage>
</organism>
<dbReference type="InterPro" id="IPR016032">
    <property type="entry name" value="Sig_transdc_resp-reg_C-effctor"/>
</dbReference>
<dbReference type="InterPro" id="IPR036890">
    <property type="entry name" value="HATPase_C_sf"/>
</dbReference>
<dbReference type="InterPro" id="IPR036388">
    <property type="entry name" value="WH-like_DNA-bd_sf"/>
</dbReference>
<dbReference type="PROSITE" id="PS50043">
    <property type="entry name" value="HTH_LUXR_2"/>
    <property type="match status" value="1"/>
</dbReference>